<comment type="caution">
    <text evidence="14">The sequence shown here is derived from an EMBL/GenBank/DDBJ whole genome shotgun (WGS) entry which is preliminary data.</text>
</comment>
<dbReference type="GO" id="GO:0015078">
    <property type="term" value="F:proton transmembrane transporter activity"/>
    <property type="evidence" value="ECO:0007669"/>
    <property type="project" value="InterPro"/>
</dbReference>
<evidence type="ECO:0000256" key="12">
    <source>
        <dbReference type="RuleBase" id="RU003848"/>
    </source>
</evidence>
<dbReference type="CDD" id="cd06503">
    <property type="entry name" value="ATP-synt_Fo_b"/>
    <property type="match status" value="1"/>
</dbReference>
<evidence type="ECO:0000256" key="7">
    <source>
        <dbReference type="ARBA" id="ARBA00023136"/>
    </source>
</evidence>
<feature type="coiled-coil region" evidence="13">
    <location>
        <begin position="42"/>
        <end position="95"/>
    </location>
</feature>
<gene>
    <name evidence="14" type="ORF">OTSTA716_0364</name>
</gene>
<dbReference type="GO" id="GO:0015986">
    <property type="term" value="P:proton motive force-driven ATP synthesis"/>
    <property type="evidence" value="ECO:0007669"/>
    <property type="project" value="InterPro"/>
</dbReference>
<keyword evidence="6 12" id="KW-0406">Ion transport</keyword>
<organism evidence="14 15">
    <name type="scientific">Orientia tsutsugamushi str. TA716</name>
    <dbReference type="NCBI Taxonomy" id="1359175"/>
    <lineage>
        <taxon>Bacteria</taxon>
        <taxon>Pseudomonadati</taxon>
        <taxon>Pseudomonadota</taxon>
        <taxon>Alphaproteobacteria</taxon>
        <taxon>Rickettsiales</taxon>
        <taxon>Rickettsiaceae</taxon>
        <taxon>Rickettsieae</taxon>
        <taxon>Orientia</taxon>
    </lineage>
</organism>
<dbReference type="InterPro" id="IPR002146">
    <property type="entry name" value="ATP_synth_b/b'su_bac/chlpt"/>
</dbReference>
<comment type="subcellular location">
    <subcellularLocation>
        <location evidence="11">Endomembrane system</location>
        <topology evidence="11">Single-pass membrane protein</topology>
    </subcellularLocation>
</comment>
<dbReference type="Pfam" id="PF00430">
    <property type="entry name" value="ATP-synt_B"/>
    <property type="match status" value="1"/>
</dbReference>
<name>A0A0F3PBA4_ORITS</name>
<keyword evidence="2 12" id="KW-0138">CF(0)</keyword>
<keyword evidence="4 12" id="KW-0375">Hydrogen ion transport</keyword>
<evidence type="ECO:0000256" key="1">
    <source>
        <dbReference type="ARBA" id="ARBA00022448"/>
    </source>
</evidence>
<evidence type="ECO:0000256" key="13">
    <source>
        <dbReference type="SAM" id="Coils"/>
    </source>
</evidence>
<keyword evidence="3 12" id="KW-0812">Transmembrane</keyword>
<keyword evidence="7" id="KW-0472">Membrane</keyword>
<evidence type="ECO:0000256" key="3">
    <source>
        <dbReference type="ARBA" id="ARBA00022692"/>
    </source>
</evidence>
<dbReference type="GO" id="GO:0045259">
    <property type="term" value="C:proton-transporting ATP synthase complex"/>
    <property type="evidence" value="ECO:0007669"/>
    <property type="project" value="UniProtKB-KW"/>
</dbReference>
<evidence type="ECO:0000256" key="11">
    <source>
        <dbReference type="ARBA" id="ARBA00037847"/>
    </source>
</evidence>
<keyword evidence="5" id="KW-1133">Transmembrane helix</keyword>
<evidence type="ECO:0000313" key="15">
    <source>
        <dbReference type="Proteomes" id="UP000033671"/>
    </source>
</evidence>
<sequence length="154" mass="18264">MLLCFILFIIICYRPFKNFLINTLDCKIKNIRSKIDQSISISNNAEEMLIEAKKKLIEAKHRKITTVTQAQKIANNITESRLNELEIRIKEYELQAHERIEYEKYKAKERIFSHFFDFSSNIALKYINNTLQNPTTNMITSMIDNKYKNQNANH</sequence>
<evidence type="ECO:0000256" key="2">
    <source>
        <dbReference type="ARBA" id="ARBA00022547"/>
    </source>
</evidence>
<evidence type="ECO:0000313" key="14">
    <source>
        <dbReference type="EMBL" id="KJV77222.1"/>
    </source>
</evidence>
<dbReference type="RefSeq" id="WP_045912688.1">
    <property type="nucleotide sequence ID" value="NZ_LAOA01000007.1"/>
</dbReference>
<dbReference type="PATRIC" id="fig|1359175.3.peg.2671"/>
<evidence type="ECO:0000256" key="10">
    <source>
        <dbReference type="ARBA" id="ARBA00025614"/>
    </source>
</evidence>
<dbReference type="EMBL" id="LAOA01000007">
    <property type="protein sequence ID" value="KJV77222.1"/>
    <property type="molecule type" value="Genomic_DNA"/>
</dbReference>
<dbReference type="Proteomes" id="UP000033671">
    <property type="component" value="Unassembled WGS sequence"/>
</dbReference>
<evidence type="ECO:0000256" key="5">
    <source>
        <dbReference type="ARBA" id="ARBA00022989"/>
    </source>
</evidence>
<reference evidence="14 15" key="1">
    <citation type="submission" date="2015-01" db="EMBL/GenBank/DDBJ databases">
        <title>Genome Sequencing of Rickettsiales.</title>
        <authorList>
            <person name="Daugherty S.C."/>
            <person name="Su Q."/>
            <person name="Abolude K."/>
            <person name="Beier-Sexton M."/>
            <person name="Carlyon J.A."/>
            <person name="Carter R."/>
            <person name="Day N.P."/>
            <person name="Dumler S.J."/>
            <person name="Dyachenko V."/>
            <person name="Godinez A."/>
            <person name="Kurtti T.J."/>
            <person name="Lichay M."/>
            <person name="Mullins K.E."/>
            <person name="Ott S."/>
            <person name="Pappas-Brown V."/>
            <person name="Paris D.H."/>
            <person name="Patel P."/>
            <person name="Richards A.L."/>
            <person name="Sadzewicz L."/>
            <person name="Sears K."/>
            <person name="Seidman D."/>
            <person name="Sengamalay N."/>
            <person name="Stenos J."/>
            <person name="Tallon L.J."/>
            <person name="Vincent G."/>
            <person name="Fraser C.M."/>
            <person name="Munderloh U."/>
            <person name="Dunning-Hotopp J.C."/>
        </authorList>
    </citation>
    <scope>NUCLEOTIDE SEQUENCE [LARGE SCALE GENOMIC DNA]</scope>
    <source>
        <strain evidence="14 15">TA716</strain>
    </source>
</reference>
<comment type="function">
    <text evidence="9">F(1)F(0) ATP synthase produces ATP from ADP in the presence of a proton or sodium gradient. F-type ATPases consist of two structural domains, F(1) containing the extramembraneous catalytic core and F(0) containing the membrane proton channel, linked together by a central stalk and a peripheral stalk. During catalysis, ATP synthesis in the catalytic domain of F(1) is coupled via a rotary mechanism of the central stalk subunits to proton translocation.</text>
</comment>
<evidence type="ECO:0000256" key="9">
    <source>
        <dbReference type="ARBA" id="ARBA00025198"/>
    </source>
</evidence>
<keyword evidence="13" id="KW-0175">Coiled coil</keyword>
<comment type="similarity">
    <text evidence="12">Belongs to the ATPase B chain family.</text>
</comment>
<comment type="function">
    <text evidence="10">Component of the F(0) channel, it forms part of the peripheral stalk, linking F(1) to F(0). The b'-subunit is a diverged and duplicated form of b found in plants and photosynthetic bacteria.</text>
</comment>
<protein>
    <submittedName>
        <fullName evidence="14">ATP synthase B/B' CF family protein</fullName>
    </submittedName>
</protein>
<evidence type="ECO:0000256" key="4">
    <source>
        <dbReference type="ARBA" id="ARBA00022781"/>
    </source>
</evidence>
<dbReference type="AlphaFoldDB" id="A0A0F3PBA4"/>
<evidence type="ECO:0000256" key="8">
    <source>
        <dbReference type="ARBA" id="ARBA00023310"/>
    </source>
</evidence>
<dbReference type="GO" id="GO:0012505">
    <property type="term" value="C:endomembrane system"/>
    <property type="evidence" value="ECO:0007669"/>
    <property type="project" value="UniProtKB-SubCell"/>
</dbReference>
<evidence type="ECO:0000256" key="6">
    <source>
        <dbReference type="ARBA" id="ARBA00023065"/>
    </source>
</evidence>
<proteinExistence type="inferred from homology"/>
<accession>A0A0F3PBA4</accession>
<keyword evidence="8" id="KW-0066">ATP synthesis</keyword>
<keyword evidence="1 12" id="KW-0813">Transport</keyword>